<dbReference type="OrthoDB" id="270639at2759"/>
<dbReference type="InterPro" id="IPR036691">
    <property type="entry name" value="Endo/exonu/phosph_ase_sf"/>
</dbReference>
<comment type="caution">
    <text evidence="2">The sequence shown here is derived from an EMBL/GenBank/DDBJ whole genome shotgun (WGS) entry which is preliminary data.</text>
</comment>
<keyword evidence="3" id="KW-1185">Reference proteome</keyword>
<evidence type="ECO:0008006" key="4">
    <source>
        <dbReference type="Google" id="ProtNLM"/>
    </source>
</evidence>
<feature type="region of interest" description="Disordered" evidence="1">
    <location>
        <begin position="586"/>
        <end position="612"/>
    </location>
</feature>
<protein>
    <recommendedName>
        <fullName evidence="4">Endonuclease/exonuclease/phosphatase domain-containing protein</fullName>
    </recommendedName>
</protein>
<gene>
    <name evidence="2" type="ORF">NSK_004718</name>
</gene>
<name>A0A4D9D0W3_9STRA</name>
<sequence>MLPMPLMSSAAKSLSFTLQVSQYNILAANLANNLRPWFWYGFRGVSPTVPHYTGDAFDEARFQTFGAGRSKLFIDLWCVANKYLRLFDREPSNPNRIDVLTHADAAKNHTEGPAVALKCLLETATFDFFHRKTNNNAHGNTYLAHCLFDQKNPDFQVVERGLLFPLGYSLSLDDWKEAEGLKKDIDETLEGSVDRAAAIDRFNVWLRRILVLRRRHSHHKGVLEHFELSDGRIEEEFREVALEMATFMSLNAADMDRISRFQHGMEWKLRGPAIIEVIEGLQADVLGLEEVDEVEDVREHLEARGLRMAVYKHRHARATGDGCAIFYNPRVLRLCRLGGVPQEEEAIHGGALGEMEGKGPRAVAVVGYSAEAYMDSGKKHQQHGHHVPRSSKRGEYQGQCQQQQPPANGLPDCPTARTRGGVDADALTLFRSRLKMQGRIVAGETSDNGGGGADEASMLKGQGGEEGVSEDFVDSWTFTAPEGLIRCEGKSWDDWVAVVALLEHRATGQRLLTVCSQLAHSPDLGGAPGVREVQVRELERALREIRKVWGLIETEGGEKGTGERQEQRNRAWGQVPTLIMMDGNEAPFPGREEPSLANEGRTPGGRTGETEVESKKVYTPMYHAMREKMGYVDVLGEEFGPTSFTLQGRSRVDYIWVTGEGQRVSGGESWETGDGLALGKERREGVFLEDVDVSPAMDVRLAGEEGGQLFLVGKEEEREKAMYGLPLPAVEDQGCIPSDHVPVSAKLRFRIERSKHGGEEGSGKIHDNLEVLREN</sequence>
<dbReference type="SUPFAM" id="SSF56219">
    <property type="entry name" value="DNase I-like"/>
    <property type="match status" value="1"/>
</dbReference>
<dbReference type="AlphaFoldDB" id="A0A4D9D0W3"/>
<feature type="region of interest" description="Disordered" evidence="1">
    <location>
        <begin position="442"/>
        <end position="466"/>
    </location>
</feature>
<feature type="region of interest" description="Disordered" evidence="1">
    <location>
        <begin position="376"/>
        <end position="413"/>
    </location>
</feature>
<feature type="region of interest" description="Disordered" evidence="1">
    <location>
        <begin position="756"/>
        <end position="775"/>
    </location>
</feature>
<evidence type="ECO:0000313" key="2">
    <source>
        <dbReference type="EMBL" id="TFJ83613.1"/>
    </source>
</evidence>
<organism evidence="2 3">
    <name type="scientific">Nannochloropsis salina CCMP1776</name>
    <dbReference type="NCBI Taxonomy" id="1027361"/>
    <lineage>
        <taxon>Eukaryota</taxon>
        <taxon>Sar</taxon>
        <taxon>Stramenopiles</taxon>
        <taxon>Ochrophyta</taxon>
        <taxon>Eustigmatophyceae</taxon>
        <taxon>Eustigmatales</taxon>
        <taxon>Monodopsidaceae</taxon>
        <taxon>Microchloropsis</taxon>
        <taxon>Microchloropsis salina</taxon>
    </lineage>
</organism>
<evidence type="ECO:0000256" key="1">
    <source>
        <dbReference type="SAM" id="MobiDB-lite"/>
    </source>
</evidence>
<dbReference type="Proteomes" id="UP000355283">
    <property type="component" value="Unassembled WGS sequence"/>
</dbReference>
<reference evidence="2 3" key="1">
    <citation type="submission" date="2019-01" db="EMBL/GenBank/DDBJ databases">
        <title>Nuclear Genome Assembly of the Microalgal Biofuel strain Nannochloropsis salina CCMP1776.</title>
        <authorList>
            <person name="Hovde B."/>
        </authorList>
    </citation>
    <scope>NUCLEOTIDE SEQUENCE [LARGE SCALE GENOMIC DNA]</scope>
    <source>
        <strain evidence="2 3">CCMP1776</strain>
    </source>
</reference>
<dbReference type="GO" id="GO:0000175">
    <property type="term" value="F:3'-5'-RNA exonuclease activity"/>
    <property type="evidence" value="ECO:0007669"/>
    <property type="project" value="TreeGrafter"/>
</dbReference>
<evidence type="ECO:0000313" key="3">
    <source>
        <dbReference type="Proteomes" id="UP000355283"/>
    </source>
</evidence>
<accession>A0A4D9D0W3</accession>
<dbReference type="Gene3D" id="3.60.10.10">
    <property type="entry name" value="Endonuclease/exonuclease/phosphatase"/>
    <property type="match status" value="2"/>
</dbReference>
<dbReference type="InterPro" id="IPR050410">
    <property type="entry name" value="CCR4/nocturin_mRNA_transcr"/>
</dbReference>
<proteinExistence type="predicted"/>
<dbReference type="PANTHER" id="PTHR12121">
    <property type="entry name" value="CARBON CATABOLITE REPRESSOR PROTEIN 4"/>
    <property type="match status" value="1"/>
</dbReference>
<dbReference type="EMBL" id="SDOX01000021">
    <property type="protein sequence ID" value="TFJ83613.1"/>
    <property type="molecule type" value="Genomic_DNA"/>
</dbReference>
<dbReference type="PANTHER" id="PTHR12121:SF36">
    <property type="entry name" value="ENDONUCLEASE_EXONUCLEASE_PHOSPHATASE DOMAIN-CONTAINING PROTEIN"/>
    <property type="match status" value="1"/>
</dbReference>
<feature type="compositionally biased region" description="Basic residues" evidence="1">
    <location>
        <begin position="379"/>
        <end position="391"/>
    </location>
</feature>